<comment type="caution">
    <text evidence="2">The sequence shown here is derived from an EMBL/GenBank/DDBJ whole genome shotgun (WGS) entry which is preliminary data.</text>
</comment>
<evidence type="ECO:0000313" key="3">
    <source>
        <dbReference type="Proteomes" id="UP001234178"/>
    </source>
</evidence>
<reference evidence="2 3" key="1">
    <citation type="journal article" date="2023" name="Nucleic Acids Res.">
        <title>The hologenome of Daphnia magna reveals possible DNA methylation and microbiome-mediated evolution of the host genome.</title>
        <authorList>
            <person name="Chaturvedi A."/>
            <person name="Li X."/>
            <person name="Dhandapani V."/>
            <person name="Marshall H."/>
            <person name="Kissane S."/>
            <person name="Cuenca-Cambronero M."/>
            <person name="Asole G."/>
            <person name="Calvet F."/>
            <person name="Ruiz-Romero M."/>
            <person name="Marangio P."/>
            <person name="Guigo R."/>
            <person name="Rago D."/>
            <person name="Mirbahai L."/>
            <person name="Eastwood N."/>
            <person name="Colbourne J.K."/>
            <person name="Zhou J."/>
            <person name="Mallon E."/>
            <person name="Orsini L."/>
        </authorList>
    </citation>
    <scope>NUCLEOTIDE SEQUENCE [LARGE SCALE GENOMIC DNA]</scope>
    <source>
        <strain evidence="2">LRV0_1</strain>
    </source>
</reference>
<evidence type="ECO:0000256" key="1">
    <source>
        <dbReference type="SAM" id="MobiDB-lite"/>
    </source>
</evidence>
<dbReference type="Proteomes" id="UP001234178">
    <property type="component" value="Unassembled WGS sequence"/>
</dbReference>
<name>A0ABQ9ZLT3_9CRUS</name>
<proteinExistence type="predicted"/>
<organism evidence="2 3">
    <name type="scientific">Daphnia magna</name>
    <dbReference type="NCBI Taxonomy" id="35525"/>
    <lineage>
        <taxon>Eukaryota</taxon>
        <taxon>Metazoa</taxon>
        <taxon>Ecdysozoa</taxon>
        <taxon>Arthropoda</taxon>
        <taxon>Crustacea</taxon>
        <taxon>Branchiopoda</taxon>
        <taxon>Diplostraca</taxon>
        <taxon>Cladocera</taxon>
        <taxon>Anomopoda</taxon>
        <taxon>Daphniidae</taxon>
        <taxon>Daphnia</taxon>
    </lineage>
</organism>
<accession>A0ABQ9ZLT3</accession>
<sequence>MERARIQMEASATSTTETLSKALKGMDEQLSKLVDHAENTSLEIITNTSLVKDSSQTLHDMDQRIKEVNEVQLKTIEEARLPRLPQNIPARQDIPTRQDIPARQDVSARAACTPLEAMILHRGNLLQIDTSAKEQTPRPLPIMPASCRPCPSPEDDTSSDTTLEPPSAAGDSNHPHGGCCSRPRTPNFVI</sequence>
<feature type="region of interest" description="Disordered" evidence="1">
    <location>
        <begin position="133"/>
        <end position="190"/>
    </location>
</feature>
<gene>
    <name evidence="2" type="ORF">OUZ56_026444</name>
</gene>
<dbReference type="EMBL" id="JAOYFB010000004">
    <property type="protein sequence ID" value="KAK4013892.1"/>
    <property type="molecule type" value="Genomic_DNA"/>
</dbReference>
<keyword evidence="3" id="KW-1185">Reference proteome</keyword>
<protein>
    <submittedName>
        <fullName evidence="2">Uncharacterized protein</fullName>
    </submittedName>
</protein>
<evidence type="ECO:0000313" key="2">
    <source>
        <dbReference type="EMBL" id="KAK4013892.1"/>
    </source>
</evidence>